<dbReference type="Proteomes" id="UP000199092">
    <property type="component" value="Chromosome I"/>
</dbReference>
<dbReference type="InterPro" id="IPR025159">
    <property type="entry name" value="AbiEi_N"/>
</dbReference>
<accession>A0A1H1R5M5</accession>
<dbReference type="Pfam" id="PF13338">
    <property type="entry name" value="AbiEi_4"/>
    <property type="match status" value="1"/>
</dbReference>
<name>A0A1H1R5M5_9ACTN</name>
<proteinExistence type="predicted"/>
<dbReference type="AlphaFoldDB" id="A0A1H1R5M5"/>
<organism evidence="2 3">
    <name type="scientific">Friedmanniella luteola</name>
    <dbReference type="NCBI Taxonomy" id="546871"/>
    <lineage>
        <taxon>Bacteria</taxon>
        <taxon>Bacillati</taxon>
        <taxon>Actinomycetota</taxon>
        <taxon>Actinomycetes</taxon>
        <taxon>Propionibacteriales</taxon>
        <taxon>Nocardioidaceae</taxon>
        <taxon>Friedmanniella</taxon>
    </lineage>
</organism>
<evidence type="ECO:0000259" key="1">
    <source>
        <dbReference type="Pfam" id="PF13338"/>
    </source>
</evidence>
<evidence type="ECO:0000313" key="2">
    <source>
        <dbReference type="EMBL" id="SDS31057.1"/>
    </source>
</evidence>
<dbReference type="OrthoDB" id="5146042at2"/>
<evidence type="ECO:0000313" key="3">
    <source>
        <dbReference type="Proteomes" id="UP000199092"/>
    </source>
</evidence>
<feature type="domain" description="AbiEi antitoxin N-terminal" evidence="1">
    <location>
        <begin position="10"/>
        <end position="55"/>
    </location>
</feature>
<gene>
    <name evidence="2" type="ORF">SAMN04488543_1483</name>
</gene>
<keyword evidence="3" id="KW-1185">Reference proteome</keyword>
<sequence length="318" mass="34487">MLPRQEPDAQLLALAAQQDGVVTAAQTQAAGLSSQALYRLGLSGRWQRLTRSLYLAAPGPPEWRALAWGGVLLGGQDARIGGAAAGYLHGLLPAAPAQILVLVPEHAVTRDRRPWHFRREAVGVRGASVGSPPRTSVEDTVLDLCDGSTPSRAVGLVTDAVGGRRTSAAQLRRALDGRRRARHRQLLEELLVDVAAGAESPLEVRYLRDVERAHDLPRGDRQNRSGLPFRRDVVYRHGLVVELDGRLGHEGDGHFRDMRRDNRTALAGEMTLRYGTADVAGRPCSVAYQVASALRLRGWSGWLSPCPRCPQGVAELVV</sequence>
<dbReference type="RefSeq" id="WP_091411598.1">
    <property type="nucleotide sequence ID" value="NZ_LT629749.1"/>
</dbReference>
<dbReference type="EMBL" id="LT629749">
    <property type="protein sequence ID" value="SDS31057.1"/>
    <property type="molecule type" value="Genomic_DNA"/>
</dbReference>
<dbReference type="STRING" id="546871.SAMN04488543_1483"/>
<protein>
    <submittedName>
        <fullName evidence="2">Transcriptional regulator, AbiEi antitoxin, Type IV TA system</fullName>
    </submittedName>
</protein>
<reference evidence="2 3" key="1">
    <citation type="submission" date="2016-10" db="EMBL/GenBank/DDBJ databases">
        <authorList>
            <person name="de Groot N.N."/>
        </authorList>
    </citation>
    <scope>NUCLEOTIDE SEQUENCE [LARGE SCALE GENOMIC DNA]</scope>
    <source>
        <strain evidence="2 3">DSM 21741</strain>
    </source>
</reference>